<feature type="region of interest" description="Disordered" evidence="4">
    <location>
        <begin position="588"/>
        <end position="611"/>
    </location>
</feature>
<dbReference type="PANTHER" id="PTHR24166">
    <property type="entry name" value="ROLLING PEBBLES, ISOFORM B"/>
    <property type="match status" value="1"/>
</dbReference>
<dbReference type="InterPro" id="IPR036770">
    <property type="entry name" value="Ankyrin_rpt-contain_sf"/>
</dbReference>
<reference evidence="6" key="2">
    <citation type="submission" date="2023-05" db="EMBL/GenBank/DDBJ databases">
        <authorList>
            <person name="Fouks B."/>
        </authorList>
    </citation>
    <scope>NUCLEOTIDE SEQUENCE</scope>
    <source>
        <strain evidence="6">Stay&amp;Tobe</strain>
        <tissue evidence="6">Testes</tissue>
    </source>
</reference>
<dbReference type="PANTHER" id="PTHR24166:SF48">
    <property type="entry name" value="PROTEIN VAPYRIN"/>
    <property type="match status" value="1"/>
</dbReference>
<organism evidence="6 7">
    <name type="scientific">Diploptera punctata</name>
    <name type="common">Pacific beetle cockroach</name>
    <dbReference type="NCBI Taxonomy" id="6984"/>
    <lineage>
        <taxon>Eukaryota</taxon>
        <taxon>Metazoa</taxon>
        <taxon>Ecdysozoa</taxon>
        <taxon>Arthropoda</taxon>
        <taxon>Hexapoda</taxon>
        <taxon>Insecta</taxon>
        <taxon>Pterygota</taxon>
        <taxon>Neoptera</taxon>
        <taxon>Polyneoptera</taxon>
        <taxon>Dictyoptera</taxon>
        <taxon>Blattodea</taxon>
        <taxon>Blaberoidea</taxon>
        <taxon>Blaberidae</taxon>
        <taxon>Diplopterinae</taxon>
        <taxon>Diploptera</taxon>
    </lineage>
</organism>
<evidence type="ECO:0000256" key="3">
    <source>
        <dbReference type="PROSITE-ProRule" id="PRU00023"/>
    </source>
</evidence>
<comment type="caution">
    <text evidence="6">The sequence shown here is derived from an EMBL/GenBank/DDBJ whole genome shotgun (WGS) entry which is preliminary data.</text>
</comment>
<feature type="repeat" description="ANK" evidence="3">
    <location>
        <begin position="815"/>
        <end position="847"/>
    </location>
</feature>
<feature type="domain" description="NACHT" evidence="5">
    <location>
        <begin position="56"/>
        <end position="174"/>
    </location>
</feature>
<dbReference type="PRINTS" id="PR01415">
    <property type="entry name" value="ANKYRIN"/>
</dbReference>
<dbReference type="AlphaFoldDB" id="A0AAD8AEX6"/>
<dbReference type="PROSITE" id="PS50837">
    <property type="entry name" value="NACHT"/>
    <property type="match status" value="1"/>
</dbReference>
<feature type="repeat" description="ANK" evidence="3">
    <location>
        <begin position="654"/>
        <end position="686"/>
    </location>
</feature>
<dbReference type="PROSITE" id="PS50297">
    <property type="entry name" value="ANK_REP_REGION"/>
    <property type="match status" value="7"/>
</dbReference>
<evidence type="ECO:0000259" key="5">
    <source>
        <dbReference type="PROSITE" id="PS50837"/>
    </source>
</evidence>
<keyword evidence="7" id="KW-1185">Reference proteome</keyword>
<dbReference type="SUPFAM" id="SSF48403">
    <property type="entry name" value="Ankyrin repeat"/>
    <property type="match status" value="2"/>
</dbReference>
<sequence length="941" mass="106493">MALSRTVEINIHWVEACEDGFCWKWSKGDMSCITEHRKKDPAVCHDIDKIIELCHQMVLIVAEPGMGKSTEMSNIAHLIKRRDACTWVVRVNLNDWTSLLGQQIPALEFLQQVVTLSTEFEEHLLQHQLESVGNVVVILDGIDEVSHSYSHQVFRLLEELSIMKIEKIFVTSRPVMLQQLENQLSTLAFSLHPFTPDDQKRFLINFWNTFSKSSPNYDKFVSLLLDRVASFANDSLNELTGIPLQSRMLAEVYQDDAAHFCLTGEARLPACFDMLQLYDQFVFKKCKVYFEKFGMNVNERKCIPLKDYQHMYQQSLMSCALVSYLHGDDITNLNHSEIILMQNKQFIDRFEHVCDKVGIVVKLVNEKAVFLHRTFTEYFVALYFSENYHMQPTGVKKIYMNKHFNVVQEFLDRILAKGYELHTSVINRNLSEVVNLLSQPSTVVNQRDRVGRTALHLAIFNLKKFDLINEVLYNNYNGVECRILVTLLEHGVDVNCEEDKVLHYRPLRLAEEIKAWFVVEKLLEKQADDTDLVWVRGNVQKQVTCWYDIVQSVSEYVYSKSENVQSGCGHVQSLNGHVHPASEDVQPMHGHVHPASGDVQPSSKEAESGSKSDMECCVSKSLQNVMMTALKEGYVNLVKFILKCGMSVRHELPGWRTMLHAAVEYGHLELVQLLVDKGADVNNTSNVYNATPLMLAAEHGYMKGAKLLVEHGASVNVRESRGLTALFFAAQNQNYEMVNFLSPLTSCDATDINSVICAAGCGDMEAALILVQNQCINSQDKWGNTALFLAACLGKHEVVEFLLEAGADVNYFNKDKRTPLLQAADLGHVMVVESLVEHGASVNTRNSFGDTALLLACQNGQHEIVEFLLQHMADVDMSGQFNLTPLMNAARCGHVKVTELLIKYGASVKARDLFGWTALDYAVHHHHDDEVQLLKQHGADK</sequence>
<dbReference type="Pfam" id="PF12796">
    <property type="entry name" value="Ank_2"/>
    <property type="match status" value="4"/>
</dbReference>
<dbReference type="Gene3D" id="3.40.50.300">
    <property type="entry name" value="P-loop containing nucleotide triphosphate hydrolases"/>
    <property type="match status" value="1"/>
</dbReference>
<dbReference type="Proteomes" id="UP001233999">
    <property type="component" value="Unassembled WGS sequence"/>
</dbReference>
<gene>
    <name evidence="6" type="ORF">L9F63_011786</name>
</gene>
<dbReference type="SMART" id="SM00248">
    <property type="entry name" value="ANK"/>
    <property type="match status" value="10"/>
</dbReference>
<feature type="repeat" description="ANK" evidence="3">
    <location>
        <begin position="848"/>
        <end position="880"/>
    </location>
</feature>
<dbReference type="InterPro" id="IPR050889">
    <property type="entry name" value="Dendritic_Spine_Reg/Scaffold"/>
</dbReference>
<dbReference type="InterPro" id="IPR002110">
    <property type="entry name" value="Ankyrin_rpt"/>
</dbReference>
<dbReference type="InterPro" id="IPR027417">
    <property type="entry name" value="P-loop_NTPase"/>
</dbReference>
<proteinExistence type="predicted"/>
<feature type="repeat" description="ANK" evidence="3">
    <location>
        <begin position="782"/>
        <end position="814"/>
    </location>
</feature>
<evidence type="ECO:0000313" key="7">
    <source>
        <dbReference type="Proteomes" id="UP001233999"/>
    </source>
</evidence>
<accession>A0AAD8AEX6</accession>
<dbReference type="Gene3D" id="1.25.40.20">
    <property type="entry name" value="Ankyrin repeat-containing domain"/>
    <property type="match status" value="4"/>
</dbReference>
<evidence type="ECO:0000256" key="2">
    <source>
        <dbReference type="ARBA" id="ARBA00023043"/>
    </source>
</evidence>
<name>A0AAD8AEX6_DIPPU</name>
<dbReference type="InterPro" id="IPR007111">
    <property type="entry name" value="NACHT_NTPase"/>
</dbReference>
<dbReference type="EMBL" id="JASPKZ010001616">
    <property type="protein sequence ID" value="KAJ9597346.1"/>
    <property type="molecule type" value="Genomic_DNA"/>
</dbReference>
<feature type="repeat" description="ANK" evidence="3">
    <location>
        <begin position="881"/>
        <end position="913"/>
    </location>
</feature>
<protein>
    <recommendedName>
        <fullName evidence="5">NACHT domain-containing protein</fullName>
    </recommendedName>
</protein>
<keyword evidence="1" id="KW-0677">Repeat</keyword>
<dbReference type="Pfam" id="PF00023">
    <property type="entry name" value="Ank"/>
    <property type="match status" value="1"/>
</dbReference>
<feature type="repeat" description="ANK" evidence="3">
    <location>
        <begin position="688"/>
        <end position="720"/>
    </location>
</feature>
<feature type="repeat" description="ANK" evidence="3">
    <location>
        <begin position="914"/>
        <end position="941"/>
    </location>
</feature>
<evidence type="ECO:0000256" key="1">
    <source>
        <dbReference type="ARBA" id="ARBA00022737"/>
    </source>
</evidence>
<dbReference type="SUPFAM" id="SSF52540">
    <property type="entry name" value="P-loop containing nucleoside triphosphate hydrolases"/>
    <property type="match status" value="1"/>
</dbReference>
<dbReference type="PROSITE" id="PS50088">
    <property type="entry name" value="ANK_REPEAT"/>
    <property type="match status" value="7"/>
</dbReference>
<keyword evidence="2 3" id="KW-0040">ANK repeat</keyword>
<dbReference type="Pfam" id="PF05729">
    <property type="entry name" value="NACHT"/>
    <property type="match status" value="1"/>
</dbReference>
<evidence type="ECO:0000256" key="4">
    <source>
        <dbReference type="SAM" id="MobiDB-lite"/>
    </source>
</evidence>
<evidence type="ECO:0000313" key="6">
    <source>
        <dbReference type="EMBL" id="KAJ9597346.1"/>
    </source>
</evidence>
<reference evidence="6" key="1">
    <citation type="journal article" date="2023" name="IScience">
        <title>Live-bearing cockroach genome reveals convergent evolutionary mechanisms linked to viviparity in insects and beyond.</title>
        <authorList>
            <person name="Fouks B."/>
            <person name="Harrison M.C."/>
            <person name="Mikhailova A.A."/>
            <person name="Marchal E."/>
            <person name="English S."/>
            <person name="Carruthers M."/>
            <person name="Jennings E.C."/>
            <person name="Chiamaka E.L."/>
            <person name="Frigard R.A."/>
            <person name="Pippel M."/>
            <person name="Attardo G.M."/>
            <person name="Benoit J.B."/>
            <person name="Bornberg-Bauer E."/>
            <person name="Tobe S.S."/>
        </authorList>
    </citation>
    <scope>NUCLEOTIDE SEQUENCE</scope>
    <source>
        <strain evidence="6">Stay&amp;Tobe</strain>
    </source>
</reference>